<proteinExistence type="predicted"/>
<reference evidence="2 3" key="1">
    <citation type="submission" date="2019-04" db="EMBL/GenBank/DDBJ databases">
        <title>Cohnella sp. nov., isolated from soil.</title>
        <authorList>
            <person name="Kim W."/>
        </authorList>
    </citation>
    <scope>NUCLEOTIDE SEQUENCE [LARGE SCALE GENOMIC DNA]</scope>
    <source>
        <strain evidence="2 3">CAU 1483</strain>
    </source>
</reference>
<dbReference type="EMBL" id="SUPK01000001">
    <property type="protein sequence ID" value="TJY43923.1"/>
    <property type="molecule type" value="Genomic_DNA"/>
</dbReference>
<gene>
    <name evidence="2" type="ORF">E5161_00520</name>
</gene>
<evidence type="ECO:0000313" key="3">
    <source>
        <dbReference type="Proteomes" id="UP000309673"/>
    </source>
</evidence>
<name>A0A4U0FG13_9BACL</name>
<keyword evidence="3" id="KW-1185">Reference proteome</keyword>
<evidence type="ECO:0000313" key="2">
    <source>
        <dbReference type="EMBL" id="TJY43923.1"/>
    </source>
</evidence>
<dbReference type="Pfam" id="PF13025">
    <property type="entry name" value="DUF3886"/>
    <property type="match status" value="1"/>
</dbReference>
<accession>A0A4U0FG13</accession>
<feature type="region of interest" description="Disordered" evidence="1">
    <location>
        <begin position="42"/>
        <end position="63"/>
    </location>
</feature>
<evidence type="ECO:0000256" key="1">
    <source>
        <dbReference type="SAM" id="MobiDB-lite"/>
    </source>
</evidence>
<protein>
    <submittedName>
        <fullName evidence="2">DUF3886 domain-containing protein</fullName>
    </submittedName>
</protein>
<feature type="region of interest" description="Disordered" evidence="1">
    <location>
        <begin position="1"/>
        <end position="26"/>
    </location>
</feature>
<dbReference type="Proteomes" id="UP000309673">
    <property type="component" value="Unassembled WGS sequence"/>
</dbReference>
<comment type="caution">
    <text evidence="2">The sequence shown here is derived from an EMBL/GenBank/DDBJ whole genome shotgun (WGS) entry which is preliminary data.</text>
</comment>
<dbReference type="AlphaFoldDB" id="A0A4U0FG13"/>
<organism evidence="2 3">
    <name type="scientific">Cohnella pontilimi</name>
    <dbReference type="NCBI Taxonomy" id="2564100"/>
    <lineage>
        <taxon>Bacteria</taxon>
        <taxon>Bacillati</taxon>
        <taxon>Bacillota</taxon>
        <taxon>Bacilli</taxon>
        <taxon>Bacillales</taxon>
        <taxon>Paenibacillaceae</taxon>
        <taxon>Cohnella</taxon>
    </lineage>
</organism>
<dbReference type="RefSeq" id="WP_136775644.1">
    <property type="nucleotide sequence ID" value="NZ_SUPK01000001.1"/>
</dbReference>
<dbReference type="OrthoDB" id="2679911at2"/>
<dbReference type="InterPro" id="IPR024980">
    <property type="entry name" value="DUF3886"/>
</dbReference>
<sequence length="86" mass="9873">MGKKKQAASGRKPPSEDKPATLQEVLGTDTVAQLKARAEALKAEEAQKREEQRKLAEQERQAEQKQLENDFEYLLNNSKQDWKSFK</sequence>